<dbReference type="AlphaFoldDB" id="A0A0E9TSX5"/>
<evidence type="ECO:0000313" key="1">
    <source>
        <dbReference type="EMBL" id="JAH56005.1"/>
    </source>
</evidence>
<reference evidence="1" key="2">
    <citation type="journal article" date="2015" name="Fish Shellfish Immunol.">
        <title>Early steps in the European eel (Anguilla anguilla)-Vibrio vulnificus interaction in the gills: Role of the RtxA13 toxin.</title>
        <authorList>
            <person name="Callol A."/>
            <person name="Pajuelo D."/>
            <person name="Ebbesson L."/>
            <person name="Teles M."/>
            <person name="MacKenzie S."/>
            <person name="Amaro C."/>
        </authorList>
    </citation>
    <scope>NUCLEOTIDE SEQUENCE</scope>
</reference>
<sequence length="36" mass="4147">MSQSGRNCQQSYLAETVNPDWDICVSTQENKQTKKK</sequence>
<reference evidence="1" key="1">
    <citation type="submission" date="2014-11" db="EMBL/GenBank/DDBJ databases">
        <authorList>
            <person name="Amaro Gonzalez C."/>
        </authorList>
    </citation>
    <scope>NUCLEOTIDE SEQUENCE</scope>
</reference>
<proteinExistence type="predicted"/>
<dbReference type="EMBL" id="GBXM01052572">
    <property type="protein sequence ID" value="JAH56005.1"/>
    <property type="molecule type" value="Transcribed_RNA"/>
</dbReference>
<protein>
    <submittedName>
        <fullName evidence="1">Uncharacterized protein</fullName>
    </submittedName>
</protein>
<name>A0A0E9TSX5_ANGAN</name>
<organism evidence="1">
    <name type="scientific">Anguilla anguilla</name>
    <name type="common">European freshwater eel</name>
    <name type="synonym">Muraena anguilla</name>
    <dbReference type="NCBI Taxonomy" id="7936"/>
    <lineage>
        <taxon>Eukaryota</taxon>
        <taxon>Metazoa</taxon>
        <taxon>Chordata</taxon>
        <taxon>Craniata</taxon>
        <taxon>Vertebrata</taxon>
        <taxon>Euteleostomi</taxon>
        <taxon>Actinopterygii</taxon>
        <taxon>Neopterygii</taxon>
        <taxon>Teleostei</taxon>
        <taxon>Anguilliformes</taxon>
        <taxon>Anguillidae</taxon>
        <taxon>Anguilla</taxon>
    </lineage>
</organism>
<accession>A0A0E9TSX5</accession>